<dbReference type="PANTHER" id="PTHR30061">
    <property type="entry name" value="MALTOSE-BINDING PERIPLASMIC PROTEIN"/>
    <property type="match status" value="1"/>
</dbReference>
<organism evidence="5 6">
    <name type="scientific">Terrabacter terrigena</name>
    <dbReference type="NCBI Taxonomy" id="574718"/>
    <lineage>
        <taxon>Bacteria</taxon>
        <taxon>Bacillati</taxon>
        <taxon>Actinomycetota</taxon>
        <taxon>Actinomycetes</taxon>
        <taxon>Micrococcales</taxon>
        <taxon>Intrasporangiaceae</taxon>
        <taxon>Terrabacter</taxon>
    </lineage>
</organism>
<gene>
    <name evidence="5" type="ORF">ACFQ2V_04280</name>
</gene>
<dbReference type="Pfam" id="PF01547">
    <property type="entry name" value="SBP_bac_1"/>
    <property type="match status" value="1"/>
</dbReference>
<dbReference type="CDD" id="cd13585">
    <property type="entry name" value="PBP2_TMBP_like"/>
    <property type="match status" value="1"/>
</dbReference>
<proteinExistence type="inferred from homology"/>
<keyword evidence="3 4" id="KW-0732">Signal</keyword>
<protein>
    <submittedName>
        <fullName evidence="5">ABC transporter substrate-binding protein</fullName>
    </submittedName>
</protein>
<dbReference type="EMBL" id="JBHTKH010000002">
    <property type="protein sequence ID" value="MFD1053515.1"/>
    <property type="molecule type" value="Genomic_DNA"/>
</dbReference>
<dbReference type="RefSeq" id="WP_386051064.1">
    <property type="nucleotide sequence ID" value="NZ_JBHTKH010000002.1"/>
</dbReference>
<evidence type="ECO:0000256" key="4">
    <source>
        <dbReference type="SAM" id="SignalP"/>
    </source>
</evidence>
<dbReference type="InterPro" id="IPR006059">
    <property type="entry name" value="SBP"/>
</dbReference>
<comment type="similarity">
    <text evidence="1">Belongs to the bacterial solute-binding protein 1 family.</text>
</comment>
<feature type="signal peptide" evidence="4">
    <location>
        <begin position="1"/>
        <end position="28"/>
    </location>
</feature>
<dbReference type="Gene3D" id="3.40.190.10">
    <property type="entry name" value="Periplasmic binding protein-like II"/>
    <property type="match status" value="2"/>
</dbReference>
<dbReference type="PANTHER" id="PTHR30061:SF50">
    <property type="entry name" value="MALTOSE_MALTODEXTRIN-BINDING PERIPLASMIC PROTEIN"/>
    <property type="match status" value="1"/>
</dbReference>
<evidence type="ECO:0000256" key="1">
    <source>
        <dbReference type="ARBA" id="ARBA00008520"/>
    </source>
</evidence>
<evidence type="ECO:0000313" key="5">
    <source>
        <dbReference type="EMBL" id="MFD1053515.1"/>
    </source>
</evidence>
<feature type="chain" id="PRO_5047069284" evidence="4">
    <location>
        <begin position="29"/>
        <end position="429"/>
    </location>
</feature>
<dbReference type="Proteomes" id="UP001597046">
    <property type="component" value="Unassembled WGS sequence"/>
</dbReference>
<sequence>MSRFKNAAGFQRPAAAVAALLAAGTLVAACGNSGSSSASGSKVITVWDQEQSAKNIADGYQSVVKQFEQAHPGVTVKVQTFPFAQYRDKMLVAMKGGTGPDVMTLDEVWTPEFAAAGLITPLDDRVQASKQIHPADFFSGAWKSTQYQGKTWAVPLNFDVWEEMYYNADMFRAAGLDPNKPPTTWSEWNAAAAKLTKSPNQFGISLIGSKDESSSVMTDSLLFSNGGQILSGSDKVDFDSPENVAAYQEYQTLLKSAPQGTSGTAESDAVNQFTAGKAAMILDGSWQQDTMKTSAKFDWRIALPPAPDGKKFVGALGGWNLAVNAKSDNADLAYQFIEMLSQPKNETAVNSLIPALKSAGEQFVQANRKQPDVILSALNSGLPRPASPVYPQLSEVQQSTLQAIIGGKDPQSALKDGAQQMNQVIANNK</sequence>
<keyword evidence="2" id="KW-0813">Transport</keyword>
<accession>A0ABW3MWH6</accession>
<evidence type="ECO:0000313" key="6">
    <source>
        <dbReference type="Proteomes" id="UP001597046"/>
    </source>
</evidence>
<keyword evidence="6" id="KW-1185">Reference proteome</keyword>
<dbReference type="SUPFAM" id="SSF53850">
    <property type="entry name" value="Periplasmic binding protein-like II"/>
    <property type="match status" value="1"/>
</dbReference>
<evidence type="ECO:0000256" key="3">
    <source>
        <dbReference type="ARBA" id="ARBA00022729"/>
    </source>
</evidence>
<reference evidence="6" key="1">
    <citation type="journal article" date="2019" name="Int. J. Syst. Evol. Microbiol.">
        <title>The Global Catalogue of Microorganisms (GCM) 10K type strain sequencing project: providing services to taxonomists for standard genome sequencing and annotation.</title>
        <authorList>
            <consortium name="The Broad Institute Genomics Platform"/>
            <consortium name="The Broad Institute Genome Sequencing Center for Infectious Disease"/>
            <person name="Wu L."/>
            <person name="Ma J."/>
        </authorList>
    </citation>
    <scope>NUCLEOTIDE SEQUENCE [LARGE SCALE GENOMIC DNA]</scope>
    <source>
        <strain evidence="6">CCUG 57508</strain>
    </source>
</reference>
<evidence type="ECO:0000256" key="2">
    <source>
        <dbReference type="ARBA" id="ARBA00022448"/>
    </source>
</evidence>
<name>A0ABW3MWH6_9MICO</name>
<dbReference type="PROSITE" id="PS51257">
    <property type="entry name" value="PROKAR_LIPOPROTEIN"/>
    <property type="match status" value="1"/>
</dbReference>
<comment type="caution">
    <text evidence="5">The sequence shown here is derived from an EMBL/GenBank/DDBJ whole genome shotgun (WGS) entry which is preliminary data.</text>
</comment>